<dbReference type="Gene3D" id="3.30.70.100">
    <property type="match status" value="1"/>
</dbReference>
<protein>
    <recommendedName>
        <fullName evidence="2">Stress-response A/B barrel domain-containing protein</fullName>
    </recommendedName>
</protein>
<dbReference type="PANTHER" id="PTHR33178:SF10">
    <property type="entry name" value="STRESS-RESPONSE A_B BARREL DOMAIN-CONTAINING PROTEIN"/>
    <property type="match status" value="1"/>
</dbReference>
<name>A0A9Q0KN45_9MAGN</name>
<gene>
    <name evidence="3" type="ORF">NE237_006817</name>
</gene>
<comment type="caution">
    <text evidence="3">The sequence shown here is derived from an EMBL/GenBank/DDBJ whole genome shotgun (WGS) entry which is preliminary data.</text>
</comment>
<dbReference type="FunFam" id="3.30.70.100:FF:000040">
    <property type="entry name" value="Stress-response A/B barrel domain-containing protein HS1"/>
    <property type="match status" value="1"/>
</dbReference>
<dbReference type="Proteomes" id="UP001141806">
    <property type="component" value="Unassembled WGS sequence"/>
</dbReference>
<proteinExistence type="predicted"/>
<dbReference type="PANTHER" id="PTHR33178">
    <property type="match status" value="1"/>
</dbReference>
<dbReference type="AlphaFoldDB" id="A0A9Q0KN45"/>
<reference evidence="3" key="1">
    <citation type="journal article" date="2023" name="Plant J.">
        <title>The genome of the king protea, Protea cynaroides.</title>
        <authorList>
            <person name="Chang J."/>
            <person name="Duong T.A."/>
            <person name="Schoeman C."/>
            <person name="Ma X."/>
            <person name="Roodt D."/>
            <person name="Barker N."/>
            <person name="Li Z."/>
            <person name="Van de Peer Y."/>
            <person name="Mizrachi E."/>
        </authorList>
    </citation>
    <scope>NUCLEOTIDE SEQUENCE</scope>
    <source>
        <tissue evidence="3">Young leaves</tissue>
    </source>
</reference>
<evidence type="ECO:0000259" key="2">
    <source>
        <dbReference type="PROSITE" id="PS51502"/>
    </source>
</evidence>
<keyword evidence="4" id="KW-1185">Reference proteome</keyword>
<comment type="subunit">
    <text evidence="1">Homodimer.</text>
</comment>
<dbReference type="Pfam" id="PF07876">
    <property type="entry name" value="Dabb"/>
    <property type="match status" value="1"/>
</dbReference>
<dbReference type="EMBL" id="JAMYWD010000004">
    <property type="protein sequence ID" value="KAJ4973643.1"/>
    <property type="molecule type" value="Genomic_DNA"/>
</dbReference>
<feature type="domain" description="Stress-response A/B barrel" evidence="2">
    <location>
        <begin position="8"/>
        <end position="102"/>
    </location>
</feature>
<dbReference type="InterPro" id="IPR013097">
    <property type="entry name" value="Dabb"/>
</dbReference>
<accession>A0A9Q0KN45</accession>
<dbReference type="InterPro" id="IPR044662">
    <property type="entry name" value="HS1/DABB1-like"/>
</dbReference>
<evidence type="ECO:0000313" key="4">
    <source>
        <dbReference type="Proteomes" id="UP001141806"/>
    </source>
</evidence>
<evidence type="ECO:0000313" key="3">
    <source>
        <dbReference type="EMBL" id="KAJ4973643.1"/>
    </source>
</evidence>
<dbReference type="GO" id="GO:0009865">
    <property type="term" value="P:pollen tube adhesion"/>
    <property type="evidence" value="ECO:0007669"/>
    <property type="project" value="TreeGrafter"/>
</dbReference>
<organism evidence="3 4">
    <name type="scientific">Protea cynaroides</name>
    <dbReference type="NCBI Taxonomy" id="273540"/>
    <lineage>
        <taxon>Eukaryota</taxon>
        <taxon>Viridiplantae</taxon>
        <taxon>Streptophyta</taxon>
        <taxon>Embryophyta</taxon>
        <taxon>Tracheophyta</taxon>
        <taxon>Spermatophyta</taxon>
        <taxon>Magnoliopsida</taxon>
        <taxon>Proteales</taxon>
        <taxon>Proteaceae</taxon>
        <taxon>Protea</taxon>
    </lineage>
</organism>
<dbReference type="SUPFAM" id="SSF54909">
    <property type="entry name" value="Dimeric alpha+beta barrel"/>
    <property type="match status" value="1"/>
</dbReference>
<dbReference type="OrthoDB" id="1601230at2759"/>
<evidence type="ECO:0000256" key="1">
    <source>
        <dbReference type="ARBA" id="ARBA00011738"/>
    </source>
</evidence>
<dbReference type="PROSITE" id="PS51502">
    <property type="entry name" value="S_R_A_B_BARREL"/>
    <property type="match status" value="1"/>
</dbReference>
<dbReference type="SMART" id="SM00886">
    <property type="entry name" value="Dabb"/>
    <property type="match status" value="1"/>
</dbReference>
<dbReference type="InterPro" id="IPR011008">
    <property type="entry name" value="Dimeric_a/b-barrel"/>
</dbReference>
<sequence>MEEAKGVVKHVLLVKFKDDVPPEKIDEVIEAFANLVNLIEPLKNFQWGTNVSIENLNQGYTHLFECTFESVQGVAEYIPHPAHVEFSNLFVPVIDKFVVFDYKPTFPKF</sequence>